<dbReference type="AlphaFoldDB" id="A0A928HIH5"/>
<feature type="binding site" evidence="9">
    <location>
        <position position="174"/>
    </location>
    <ligand>
        <name>Mg(2+)</name>
        <dbReference type="ChEBI" id="CHEBI:18420"/>
    </ligand>
</feature>
<reference evidence="14" key="1">
    <citation type="submission" date="2019-04" db="EMBL/GenBank/DDBJ databases">
        <title>Evolution of Biomass-Degrading Anaerobic Consortia Revealed by Metagenomics.</title>
        <authorList>
            <person name="Peng X."/>
        </authorList>
    </citation>
    <scope>NUCLEOTIDE SEQUENCE</scope>
    <source>
        <strain evidence="14">SIG66</strain>
    </source>
</reference>
<evidence type="ECO:0000259" key="12">
    <source>
        <dbReference type="PROSITE" id="PS51881"/>
    </source>
</evidence>
<dbReference type="Pfam" id="PF09269">
    <property type="entry name" value="DUF1967"/>
    <property type="match status" value="1"/>
</dbReference>
<feature type="domain" description="OBG-type G" evidence="11">
    <location>
        <begin position="161"/>
        <end position="329"/>
    </location>
</feature>
<gene>
    <name evidence="14" type="primary">obgE</name>
    <name evidence="9" type="synonym">obg</name>
    <name evidence="14" type="ORF">E7027_03020</name>
</gene>
<feature type="binding site" evidence="9">
    <location>
        <begin position="192"/>
        <end position="196"/>
    </location>
    <ligand>
        <name>GTP</name>
        <dbReference type="ChEBI" id="CHEBI:37565"/>
    </ligand>
</feature>
<evidence type="ECO:0000256" key="7">
    <source>
        <dbReference type="ARBA" id="ARBA00022842"/>
    </source>
</evidence>
<evidence type="ECO:0000256" key="1">
    <source>
        <dbReference type="ARBA" id="ARBA00001946"/>
    </source>
</evidence>
<dbReference type="NCBIfam" id="TIGR02729">
    <property type="entry name" value="Obg_CgtA"/>
    <property type="match status" value="1"/>
</dbReference>
<dbReference type="NCBIfam" id="NF008956">
    <property type="entry name" value="PRK12299.1"/>
    <property type="match status" value="1"/>
</dbReference>
<feature type="region of interest" description="Disordered" evidence="10">
    <location>
        <begin position="423"/>
        <end position="467"/>
    </location>
</feature>
<dbReference type="Pfam" id="PF01018">
    <property type="entry name" value="GTP1_OBG"/>
    <property type="match status" value="1"/>
</dbReference>
<dbReference type="GO" id="GO:0043022">
    <property type="term" value="F:ribosome binding"/>
    <property type="evidence" value="ECO:0007669"/>
    <property type="project" value="UniProtKB-ARBA"/>
</dbReference>
<dbReference type="GO" id="GO:0003924">
    <property type="term" value="F:GTPase activity"/>
    <property type="evidence" value="ECO:0007669"/>
    <property type="project" value="UniProtKB-UniRule"/>
</dbReference>
<feature type="binding site" evidence="9">
    <location>
        <begin position="167"/>
        <end position="174"/>
    </location>
    <ligand>
        <name>GTP</name>
        <dbReference type="ChEBI" id="CHEBI:37565"/>
    </ligand>
</feature>
<proteinExistence type="inferred from homology"/>
<dbReference type="GO" id="GO:0005737">
    <property type="term" value="C:cytoplasm"/>
    <property type="evidence" value="ECO:0007669"/>
    <property type="project" value="UniProtKB-SubCell"/>
</dbReference>
<dbReference type="InterPro" id="IPR031167">
    <property type="entry name" value="G_OBG"/>
</dbReference>
<evidence type="ECO:0000256" key="9">
    <source>
        <dbReference type="HAMAP-Rule" id="MF_01454"/>
    </source>
</evidence>
<comment type="subcellular location">
    <subcellularLocation>
        <location evidence="9">Cytoplasm</location>
    </subcellularLocation>
</comment>
<evidence type="ECO:0000313" key="14">
    <source>
        <dbReference type="EMBL" id="MBE6421092.1"/>
    </source>
</evidence>
<dbReference type="SUPFAM" id="SSF102741">
    <property type="entry name" value="Obg GTP-binding protein C-terminal domain"/>
    <property type="match status" value="1"/>
</dbReference>
<dbReference type="InterPro" id="IPR036346">
    <property type="entry name" value="GTP-bd_prot_GTP1/OBG_C_sf"/>
</dbReference>
<accession>A0A928HIH5</accession>
<evidence type="ECO:0000256" key="4">
    <source>
        <dbReference type="ARBA" id="ARBA00022723"/>
    </source>
</evidence>
<dbReference type="NCBIfam" id="TIGR03595">
    <property type="entry name" value="Obg_CgtA_exten"/>
    <property type="match status" value="1"/>
</dbReference>
<keyword evidence="6 9" id="KW-0378">Hydrolase</keyword>
<comment type="caution">
    <text evidence="14">The sequence shown here is derived from an EMBL/GenBank/DDBJ whole genome shotgun (WGS) entry which is preliminary data.</text>
</comment>
<dbReference type="PROSITE" id="PS00905">
    <property type="entry name" value="GTP1_OBG"/>
    <property type="match status" value="1"/>
</dbReference>
<evidence type="ECO:0000256" key="5">
    <source>
        <dbReference type="ARBA" id="ARBA00022741"/>
    </source>
</evidence>
<dbReference type="CDD" id="cd01898">
    <property type="entry name" value="Obg"/>
    <property type="match status" value="1"/>
</dbReference>
<dbReference type="Pfam" id="PF01926">
    <property type="entry name" value="MMR_HSR1"/>
    <property type="match status" value="1"/>
</dbReference>
<dbReference type="GO" id="GO:0042254">
    <property type="term" value="P:ribosome biogenesis"/>
    <property type="evidence" value="ECO:0007669"/>
    <property type="project" value="UniProtKB-UniRule"/>
</dbReference>
<dbReference type="EMBL" id="SUVG01000003">
    <property type="protein sequence ID" value="MBE6421092.1"/>
    <property type="molecule type" value="Genomic_DNA"/>
</dbReference>
<evidence type="ECO:0000256" key="8">
    <source>
        <dbReference type="ARBA" id="ARBA00023134"/>
    </source>
</evidence>
<feature type="binding site" evidence="9">
    <location>
        <position position="194"/>
    </location>
    <ligand>
        <name>Mg(2+)</name>
        <dbReference type="ChEBI" id="CHEBI:18420"/>
    </ligand>
</feature>
<dbReference type="SUPFAM" id="SSF52540">
    <property type="entry name" value="P-loop containing nucleoside triphosphate hydrolases"/>
    <property type="match status" value="1"/>
</dbReference>
<sequence length="467" mass="51231">MQSGSFLDRVKIYITAGKGGDGCLSFRREKFIEFGGPNGGCGGKGGDVILKAEPNLTTLLELAYNPHIEAQNGEKGGTYNKTGRAGEDRYILVPCGTIVKRDGQIIADLTHPGQEFLVARGGMGGRGNQSFKTRNNTAPHIAENGQPGEEVTLILELKVLADLGLVGFPNAGKSTFLSRISAARPRIADYPFTTLNPNLGITLHKGISFATADIPGIIEGASEGKGLGYQFLKHIERTRVLLHLVDPDGFDGMSAEKSVKVIEKELKTFDKKLFEKPRIIVVNKMDLPAAQKAYETIKKKFKKQKVLLMSAATGEGINKVLDEVVKILATTPVEMPVVEEKTAVTHKIEPIFTISRDEEDIIHISGKKIVEFIAMTNFSQPEAVARLRGIFKKIGLEKALLKYGVENGDTLIVGGREFEWNGDFDEEAPTTPEHAGYKRRTTKAERLAKRKARRQAKKDSLDETEEE</sequence>
<comment type="function">
    <text evidence="9">An essential GTPase which binds GTP, GDP and possibly (p)ppGpp with moderate affinity, with high nucleotide exchange rates and a fairly low GTP hydrolysis rate. Plays a role in control of the cell cycle, stress response, ribosome biogenesis and in those bacteria that undergo differentiation, in morphogenesis control.</text>
</comment>
<comment type="cofactor">
    <cofactor evidence="1 9">
        <name>Mg(2+)</name>
        <dbReference type="ChEBI" id="CHEBI:18420"/>
    </cofactor>
</comment>
<dbReference type="SUPFAM" id="SSF82051">
    <property type="entry name" value="Obg GTP-binding protein N-terminal domain"/>
    <property type="match status" value="1"/>
</dbReference>
<comment type="similarity">
    <text evidence="2 9">Belongs to the TRAFAC class OBG-HflX-like GTPase superfamily. OBG GTPase family.</text>
</comment>
<organism evidence="14 15">
    <name type="scientific">Candidatus Avelusimicrobium gallicola</name>
    <dbReference type="NCBI Taxonomy" id="2562704"/>
    <lineage>
        <taxon>Bacteria</taxon>
        <taxon>Pseudomonadati</taxon>
        <taxon>Elusimicrobiota</taxon>
        <taxon>Elusimicrobia</taxon>
        <taxon>Elusimicrobiales</taxon>
        <taxon>Elusimicrobiaceae</taxon>
        <taxon>Candidatus Avelusimicrobium</taxon>
    </lineage>
</organism>
<dbReference type="InterPro" id="IPR045086">
    <property type="entry name" value="OBG_GTPase"/>
</dbReference>
<feature type="binding site" evidence="9">
    <location>
        <begin position="283"/>
        <end position="286"/>
    </location>
    <ligand>
        <name>GTP</name>
        <dbReference type="ChEBI" id="CHEBI:37565"/>
    </ligand>
</feature>
<evidence type="ECO:0000259" key="11">
    <source>
        <dbReference type="PROSITE" id="PS51710"/>
    </source>
</evidence>
<dbReference type="Gene3D" id="3.40.50.300">
    <property type="entry name" value="P-loop containing nucleotide triphosphate hydrolases"/>
    <property type="match status" value="1"/>
</dbReference>
<dbReference type="GO" id="GO:0000287">
    <property type="term" value="F:magnesium ion binding"/>
    <property type="evidence" value="ECO:0007669"/>
    <property type="project" value="InterPro"/>
</dbReference>
<keyword evidence="7 9" id="KW-0460">Magnesium</keyword>
<dbReference type="NCBIfam" id="NF008955">
    <property type="entry name" value="PRK12297.1"/>
    <property type="match status" value="1"/>
</dbReference>
<dbReference type="InterPro" id="IPR006074">
    <property type="entry name" value="GTP1-OBG_CS"/>
</dbReference>
<dbReference type="PANTHER" id="PTHR11702:SF31">
    <property type="entry name" value="MITOCHONDRIAL RIBOSOME-ASSOCIATED GTPASE 2"/>
    <property type="match status" value="1"/>
</dbReference>
<evidence type="ECO:0000313" key="15">
    <source>
        <dbReference type="Proteomes" id="UP000725649"/>
    </source>
</evidence>
<keyword evidence="8 9" id="KW-0342">GTP-binding</keyword>
<dbReference type="PROSITE" id="PS51710">
    <property type="entry name" value="G_OBG"/>
    <property type="match status" value="1"/>
</dbReference>
<evidence type="ECO:0000256" key="3">
    <source>
        <dbReference type="ARBA" id="ARBA00022490"/>
    </source>
</evidence>
<dbReference type="InterPro" id="IPR006169">
    <property type="entry name" value="GTP1_OBG_dom"/>
</dbReference>
<evidence type="ECO:0000256" key="10">
    <source>
        <dbReference type="SAM" id="MobiDB-lite"/>
    </source>
</evidence>
<feature type="binding site" evidence="9">
    <location>
        <begin position="310"/>
        <end position="312"/>
    </location>
    <ligand>
        <name>GTP</name>
        <dbReference type="ChEBI" id="CHEBI:37565"/>
    </ligand>
</feature>
<name>A0A928HIH5_9BACT</name>
<dbReference type="InterPro" id="IPR027417">
    <property type="entry name" value="P-loop_NTPase"/>
</dbReference>
<feature type="domain" description="Obg" evidence="13">
    <location>
        <begin position="4"/>
        <end position="160"/>
    </location>
</feature>
<dbReference type="InterPro" id="IPR005225">
    <property type="entry name" value="Small_GTP-bd"/>
</dbReference>
<feature type="domain" description="OCT" evidence="12">
    <location>
        <begin position="344"/>
        <end position="422"/>
    </location>
</feature>
<comment type="subunit">
    <text evidence="9">Monomer.</text>
</comment>
<keyword evidence="5 9" id="KW-0547">Nucleotide-binding</keyword>
<dbReference type="PROSITE" id="PS51881">
    <property type="entry name" value="OCT"/>
    <property type="match status" value="1"/>
</dbReference>
<dbReference type="EC" id="3.6.5.-" evidence="9"/>
<dbReference type="HAMAP" id="MF_01454">
    <property type="entry name" value="GTPase_Obg"/>
    <property type="match status" value="1"/>
</dbReference>
<evidence type="ECO:0000256" key="2">
    <source>
        <dbReference type="ARBA" id="ARBA00007699"/>
    </source>
</evidence>
<protein>
    <recommendedName>
        <fullName evidence="9">GTPase Obg</fullName>
        <ecNumber evidence="9">3.6.5.-</ecNumber>
    </recommendedName>
    <alternativeName>
        <fullName evidence="9">GTP-binding protein Obg</fullName>
    </alternativeName>
</protein>
<feature type="binding site" evidence="9">
    <location>
        <begin position="213"/>
        <end position="216"/>
    </location>
    <ligand>
        <name>GTP</name>
        <dbReference type="ChEBI" id="CHEBI:37565"/>
    </ligand>
</feature>
<dbReference type="PRINTS" id="PR00326">
    <property type="entry name" value="GTP1OBG"/>
</dbReference>
<dbReference type="Gene3D" id="2.70.210.12">
    <property type="entry name" value="GTP1/OBG domain"/>
    <property type="match status" value="1"/>
</dbReference>
<dbReference type="Proteomes" id="UP000725649">
    <property type="component" value="Unassembled WGS sequence"/>
</dbReference>
<dbReference type="InterPro" id="IPR015349">
    <property type="entry name" value="OCT_dom"/>
</dbReference>
<dbReference type="GO" id="GO:0005525">
    <property type="term" value="F:GTP binding"/>
    <property type="evidence" value="ECO:0007669"/>
    <property type="project" value="UniProtKB-UniRule"/>
</dbReference>
<evidence type="ECO:0000259" key="13">
    <source>
        <dbReference type="PROSITE" id="PS51883"/>
    </source>
</evidence>
<dbReference type="NCBIfam" id="TIGR00231">
    <property type="entry name" value="small_GTP"/>
    <property type="match status" value="1"/>
</dbReference>
<evidence type="ECO:0000256" key="6">
    <source>
        <dbReference type="ARBA" id="ARBA00022801"/>
    </source>
</evidence>
<keyword evidence="3 9" id="KW-0963">Cytoplasm</keyword>
<dbReference type="FunFam" id="2.70.210.12:FF:000001">
    <property type="entry name" value="GTPase Obg"/>
    <property type="match status" value="1"/>
</dbReference>
<keyword evidence="4 9" id="KW-0479">Metal-binding</keyword>
<dbReference type="Gene3D" id="3.30.300.350">
    <property type="entry name" value="GTP-binding protein OBG, C-terminal domain"/>
    <property type="match status" value="1"/>
</dbReference>
<dbReference type="InterPro" id="IPR014100">
    <property type="entry name" value="GTP-bd_Obg/CgtA"/>
</dbReference>
<dbReference type="PANTHER" id="PTHR11702">
    <property type="entry name" value="DEVELOPMENTALLY REGULATED GTP-BINDING PROTEIN-RELATED"/>
    <property type="match status" value="1"/>
</dbReference>
<dbReference type="NCBIfam" id="NF008954">
    <property type="entry name" value="PRK12296.1"/>
    <property type="match status" value="1"/>
</dbReference>
<dbReference type="InterPro" id="IPR006073">
    <property type="entry name" value="GTP-bd"/>
</dbReference>
<dbReference type="InterPro" id="IPR036726">
    <property type="entry name" value="GTP1_OBG_dom_sf"/>
</dbReference>
<dbReference type="PROSITE" id="PS51883">
    <property type="entry name" value="OBG"/>
    <property type="match status" value="1"/>
</dbReference>